<protein>
    <submittedName>
        <fullName evidence="2">Uncharacterized protein</fullName>
    </submittedName>
</protein>
<name>A0A1Q8HY77_9ACTO</name>
<keyword evidence="1" id="KW-0812">Transmembrane</keyword>
<dbReference type="EMBL" id="MSGO01000062">
    <property type="protein sequence ID" value="OLL13804.1"/>
    <property type="molecule type" value="Genomic_DNA"/>
</dbReference>
<dbReference type="AlphaFoldDB" id="A0A1Q8HY77"/>
<accession>A0A1Q8HY77</accession>
<evidence type="ECO:0000313" key="3">
    <source>
        <dbReference type="EMBL" id="OLO56161.1"/>
    </source>
</evidence>
<comment type="caution">
    <text evidence="2">The sequence shown here is derived from an EMBL/GenBank/DDBJ whole genome shotgun (WGS) entry which is preliminary data.</text>
</comment>
<keyword evidence="1" id="KW-0472">Membrane</keyword>
<evidence type="ECO:0000313" key="2">
    <source>
        <dbReference type="EMBL" id="OLL13804.1"/>
    </source>
</evidence>
<evidence type="ECO:0000313" key="5">
    <source>
        <dbReference type="Proteomes" id="UP000186855"/>
    </source>
</evidence>
<dbReference type="Proteomes" id="UP000185736">
    <property type="component" value="Unassembled WGS sequence"/>
</dbReference>
<gene>
    <name evidence="3" type="ORF">BKH30_02300</name>
    <name evidence="2" type="ORF">BKH32_12000</name>
</gene>
<feature type="transmembrane region" description="Helical" evidence="1">
    <location>
        <begin position="12"/>
        <end position="32"/>
    </location>
</feature>
<feature type="transmembrane region" description="Helical" evidence="1">
    <location>
        <begin position="44"/>
        <end position="63"/>
    </location>
</feature>
<dbReference type="RefSeq" id="WP_075250236.1">
    <property type="nucleotide sequence ID" value="NZ_MSGO01000062.1"/>
</dbReference>
<sequence>MLGDRKAVVSYSIRFGIGAVLYSVGVFVGLRWARSLGDNPWRFVVVLLPMVGVVICAWAMMRLAREADEMQARKVLEALVISAAGTVITSIAYSFLEEVGAPHISLMWVTVVWAFFFGVGMLWSTWRYR</sequence>
<keyword evidence="1" id="KW-1133">Transmembrane helix</keyword>
<dbReference type="Proteomes" id="UP000186855">
    <property type="component" value="Unassembled WGS sequence"/>
</dbReference>
<reference evidence="4 5" key="1">
    <citation type="submission" date="2016-12" db="EMBL/GenBank/DDBJ databases">
        <title>Genomic comparison of strains in the 'Actinomyces naeslundii' group.</title>
        <authorList>
            <person name="Mughal S.R."/>
            <person name="Do T."/>
            <person name="Gilbert S.C."/>
            <person name="Witherden E.A."/>
            <person name="Didelot X."/>
            <person name="Beighton D."/>
        </authorList>
    </citation>
    <scope>NUCLEOTIDE SEQUENCE [LARGE SCALE GENOMIC DNA]</scope>
    <source>
        <strain evidence="3 5">S24V</strain>
        <strain evidence="2 4">S64C</strain>
    </source>
</reference>
<dbReference type="EMBL" id="MSKI01000021">
    <property type="protein sequence ID" value="OLO56161.1"/>
    <property type="molecule type" value="Genomic_DNA"/>
</dbReference>
<organism evidence="2 4">
    <name type="scientific">Actinomyces oris</name>
    <dbReference type="NCBI Taxonomy" id="544580"/>
    <lineage>
        <taxon>Bacteria</taxon>
        <taxon>Bacillati</taxon>
        <taxon>Actinomycetota</taxon>
        <taxon>Actinomycetes</taxon>
        <taxon>Actinomycetales</taxon>
        <taxon>Actinomycetaceae</taxon>
        <taxon>Actinomyces</taxon>
    </lineage>
</organism>
<feature type="transmembrane region" description="Helical" evidence="1">
    <location>
        <begin position="102"/>
        <end position="123"/>
    </location>
</feature>
<evidence type="ECO:0000313" key="4">
    <source>
        <dbReference type="Proteomes" id="UP000185736"/>
    </source>
</evidence>
<proteinExistence type="predicted"/>
<evidence type="ECO:0000256" key="1">
    <source>
        <dbReference type="SAM" id="Phobius"/>
    </source>
</evidence>
<feature type="transmembrane region" description="Helical" evidence="1">
    <location>
        <begin position="75"/>
        <end position="96"/>
    </location>
</feature>